<dbReference type="GO" id="GO:0016567">
    <property type="term" value="P:protein ubiquitination"/>
    <property type="evidence" value="ECO:0007669"/>
    <property type="project" value="InterPro"/>
</dbReference>
<keyword evidence="5" id="KW-0862">Zinc</keyword>
<dbReference type="PROSITE" id="PS50119">
    <property type="entry name" value="ZF_BBOX"/>
    <property type="match status" value="1"/>
</dbReference>
<dbReference type="Gene3D" id="3.30.160.60">
    <property type="entry name" value="Classic Zinc Finger"/>
    <property type="match status" value="1"/>
</dbReference>
<sequence>MASRSFFPEQDIICPVCMDIFTDPVLLKCSHSFCKACLHKCWEENKAGECPICRAKTTEDPTCNRVLKNLCETFLKNRTKKLASAPESLCSLHGERLKLFCLNDEEPICLICQTSEKHENHKLRPVKEAVSKYKEELETVLRPLQDKLQAFTKEKQKSDREAEIIKSEAEYIVILIREQFEILHQFLRDDEAARIAALREEEEEKSQRMKERGEKMTKEISSLTEAIRALEQEMRADDISFLQNYKATKRRDQYEVSDLEVSGERIDVAKHLGNLKCRVWEKMQGIVQYNMQPETEELSAPPKELYEAVPVAARAYRELPPVPGSAQHLGYRRACSSDNKKKKPTLLQLIRTRVQGNQKTDKQAKEDNDDQNICARVIYDYQTADDTELSFDTGDIITGISMINEGWWQGYSSDGSYGLFPANHVELV</sequence>
<evidence type="ECO:0000256" key="3">
    <source>
        <dbReference type="ARBA" id="ARBA00022723"/>
    </source>
</evidence>
<dbReference type="PANTHER" id="PTHR24103">
    <property type="entry name" value="E3 UBIQUITIN-PROTEIN LIGASE TRIM"/>
    <property type="match status" value="1"/>
</dbReference>
<evidence type="ECO:0000259" key="11">
    <source>
        <dbReference type="PROSITE" id="PS50089"/>
    </source>
</evidence>
<dbReference type="InterPro" id="IPR000315">
    <property type="entry name" value="Znf_B-box"/>
</dbReference>
<evidence type="ECO:0000313" key="14">
    <source>
        <dbReference type="Proteomes" id="UP001044222"/>
    </source>
</evidence>
<gene>
    <name evidence="13" type="ORF">ANANG_G00075230</name>
</gene>
<dbReference type="SMART" id="SM00336">
    <property type="entry name" value="BBOX"/>
    <property type="match status" value="1"/>
</dbReference>
<evidence type="ECO:0000256" key="8">
    <source>
        <dbReference type="PROSITE-ProRule" id="PRU00192"/>
    </source>
</evidence>
<dbReference type="InterPro" id="IPR050143">
    <property type="entry name" value="TRIM/RBCC"/>
</dbReference>
<dbReference type="InterPro" id="IPR017907">
    <property type="entry name" value="Znf_RING_CS"/>
</dbReference>
<dbReference type="PROSITE" id="PS50002">
    <property type="entry name" value="SH3"/>
    <property type="match status" value="1"/>
</dbReference>
<keyword evidence="6" id="KW-0832">Ubl conjugation</keyword>
<evidence type="ECO:0000313" key="13">
    <source>
        <dbReference type="EMBL" id="KAG5849770.1"/>
    </source>
</evidence>
<dbReference type="SMART" id="SM00504">
    <property type="entry name" value="Ubox"/>
    <property type="match status" value="1"/>
</dbReference>
<feature type="domain" description="SH3" evidence="10">
    <location>
        <begin position="370"/>
        <end position="428"/>
    </location>
</feature>
<dbReference type="InterPro" id="IPR001841">
    <property type="entry name" value="Znf_RING"/>
</dbReference>
<dbReference type="Gene3D" id="3.30.40.10">
    <property type="entry name" value="Zinc/RING finger domain, C3HC4 (zinc finger)"/>
    <property type="match status" value="1"/>
</dbReference>
<dbReference type="FunFam" id="2.30.30.40:FF:000046">
    <property type="entry name" value="Drebrin-like protein isoform B"/>
    <property type="match status" value="1"/>
</dbReference>
<feature type="domain" description="RING-type" evidence="11">
    <location>
        <begin position="14"/>
        <end position="54"/>
    </location>
</feature>
<dbReference type="Proteomes" id="UP001044222">
    <property type="component" value="Unassembled WGS sequence"/>
</dbReference>
<dbReference type="EMBL" id="JAFIRN010000004">
    <property type="protein sequence ID" value="KAG5849770.1"/>
    <property type="molecule type" value="Genomic_DNA"/>
</dbReference>
<comment type="caution">
    <text evidence="13">The sequence shown here is derived from an EMBL/GenBank/DDBJ whole genome shotgun (WGS) entry which is preliminary data.</text>
</comment>
<feature type="coiled-coil region" evidence="9">
    <location>
        <begin position="188"/>
        <end position="233"/>
    </location>
</feature>
<dbReference type="SUPFAM" id="SSF57845">
    <property type="entry name" value="B-box zinc-binding domain"/>
    <property type="match status" value="1"/>
</dbReference>
<dbReference type="InterPro" id="IPR035717">
    <property type="entry name" value="Drebrin-like_SH3"/>
</dbReference>
<dbReference type="Pfam" id="PF00643">
    <property type="entry name" value="zf-B_box"/>
    <property type="match status" value="1"/>
</dbReference>
<evidence type="ECO:0000256" key="4">
    <source>
        <dbReference type="ARBA" id="ARBA00022771"/>
    </source>
</evidence>
<dbReference type="Gene3D" id="2.30.30.40">
    <property type="entry name" value="SH3 Domains"/>
    <property type="match status" value="1"/>
</dbReference>
<dbReference type="SMART" id="SM00184">
    <property type="entry name" value="RING"/>
    <property type="match status" value="1"/>
</dbReference>
<dbReference type="SUPFAM" id="SSF57850">
    <property type="entry name" value="RING/U-box"/>
    <property type="match status" value="1"/>
</dbReference>
<evidence type="ECO:0000259" key="12">
    <source>
        <dbReference type="PROSITE" id="PS50119"/>
    </source>
</evidence>
<evidence type="ECO:0000256" key="7">
    <source>
        <dbReference type="PROSITE-ProRule" id="PRU00024"/>
    </source>
</evidence>
<evidence type="ECO:0000256" key="1">
    <source>
        <dbReference type="ARBA" id="ARBA00008649"/>
    </source>
</evidence>
<dbReference type="Pfam" id="PF13445">
    <property type="entry name" value="zf-RING_UBOX"/>
    <property type="match status" value="1"/>
</dbReference>
<name>A0A9D3MJB4_ANGAN</name>
<feature type="domain" description="B box-type" evidence="12">
    <location>
        <begin position="85"/>
        <end position="126"/>
    </location>
</feature>
<keyword evidence="9" id="KW-0175">Coiled coil</keyword>
<dbReference type="AlphaFoldDB" id="A0A9D3MJB4"/>
<dbReference type="InterPro" id="IPR013083">
    <property type="entry name" value="Znf_RING/FYVE/PHD"/>
</dbReference>
<organism evidence="13 14">
    <name type="scientific">Anguilla anguilla</name>
    <name type="common">European freshwater eel</name>
    <name type="synonym">Muraena anguilla</name>
    <dbReference type="NCBI Taxonomy" id="7936"/>
    <lineage>
        <taxon>Eukaryota</taxon>
        <taxon>Metazoa</taxon>
        <taxon>Chordata</taxon>
        <taxon>Craniata</taxon>
        <taxon>Vertebrata</taxon>
        <taxon>Euteleostomi</taxon>
        <taxon>Actinopterygii</taxon>
        <taxon>Neopterygii</taxon>
        <taxon>Teleostei</taxon>
        <taxon>Anguilliformes</taxon>
        <taxon>Anguillidae</taxon>
        <taxon>Anguilla</taxon>
    </lineage>
</organism>
<evidence type="ECO:0000256" key="6">
    <source>
        <dbReference type="ARBA" id="ARBA00022843"/>
    </source>
</evidence>
<proteinExistence type="inferred from homology"/>
<dbReference type="InterPro" id="IPR036028">
    <property type="entry name" value="SH3-like_dom_sf"/>
</dbReference>
<dbReference type="Pfam" id="PF14604">
    <property type="entry name" value="SH3_9"/>
    <property type="match status" value="1"/>
</dbReference>
<keyword evidence="3" id="KW-0479">Metal-binding</keyword>
<keyword evidence="2 8" id="KW-0728">SH3 domain</keyword>
<dbReference type="InterPro" id="IPR003613">
    <property type="entry name" value="Ubox_domain"/>
</dbReference>
<accession>A0A9D3MJB4</accession>
<keyword evidence="4 7" id="KW-0863">Zinc-finger</keyword>
<dbReference type="InterPro" id="IPR001452">
    <property type="entry name" value="SH3_domain"/>
</dbReference>
<dbReference type="InterPro" id="IPR027370">
    <property type="entry name" value="Znf-RING_euk"/>
</dbReference>
<comment type="similarity">
    <text evidence="1">Belongs to the SH3RF family.</text>
</comment>
<dbReference type="SMART" id="SM00326">
    <property type="entry name" value="SH3"/>
    <property type="match status" value="1"/>
</dbReference>
<dbReference type="PROSITE" id="PS00518">
    <property type="entry name" value="ZF_RING_1"/>
    <property type="match status" value="1"/>
</dbReference>
<reference evidence="13" key="1">
    <citation type="submission" date="2021-01" db="EMBL/GenBank/DDBJ databases">
        <title>A chromosome-scale assembly of European eel, Anguilla anguilla.</title>
        <authorList>
            <person name="Henkel C."/>
            <person name="Jong-Raadsen S.A."/>
            <person name="Dufour S."/>
            <person name="Weltzien F.-A."/>
            <person name="Palstra A.P."/>
            <person name="Pelster B."/>
            <person name="Spaink H.P."/>
            <person name="Van Den Thillart G.E."/>
            <person name="Jansen H."/>
            <person name="Zahm M."/>
            <person name="Klopp C."/>
            <person name="Cedric C."/>
            <person name="Louis A."/>
            <person name="Berthelot C."/>
            <person name="Parey E."/>
            <person name="Roest Crollius H."/>
            <person name="Montfort J."/>
            <person name="Robinson-Rechavi M."/>
            <person name="Bucao C."/>
            <person name="Bouchez O."/>
            <person name="Gislard M."/>
            <person name="Lluch J."/>
            <person name="Milhes M."/>
            <person name="Lampietro C."/>
            <person name="Lopez Roques C."/>
            <person name="Donnadieu C."/>
            <person name="Braasch I."/>
            <person name="Desvignes T."/>
            <person name="Postlethwait J."/>
            <person name="Bobe J."/>
            <person name="Guiguen Y."/>
            <person name="Dirks R."/>
        </authorList>
    </citation>
    <scope>NUCLEOTIDE SEQUENCE</scope>
    <source>
        <strain evidence="13">Tag_6206</strain>
        <tissue evidence="13">Liver</tissue>
    </source>
</reference>
<dbReference type="CDD" id="cd11960">
    <property type="entry name" value="SH3_Abp1_eu"/>
    <property type="match status" value="1"/>
</dbReference>
<dbReference type="GO" id="GO:0008270">
    <property type="term" value="F:zinc ion binding"/>
    <property type="evidence" value="ECO:0007669"/>
    <property type="project" value="UniProtKB-KW"/>
</dbReference>
<dbReference type="SUPFAM" id="SSF50044">
    <property type="entry name" value="SH3-domain"/>
    <property type="match status" value="1"/>
</dbReference>
<evidence type="ECO:0000256" key="2">
    <source>
        <dbReference type="ARBA" id="ARBA00022443"/>
    </source>
</evidence>
<evidence type="ECO:0000256" key="5">
    <source>
        <dbReference type="ARBA" id="ARBA00022833"/>
    </source>
</evidence>
<dbReference type="PROSITE" id="PS50089">
    <property type="entry name" value="ZF_RING_2"/>
    <property type="match status" value="1"/>
</dbReference>
<evidence type="ECO:0000259" key="10">
    <source>
        <dbReference type="PROSITE" id="PS50002"/>
    </source>
</evidence>
<evidence type="ECO:0000256" key="9">
    <source>
        <dbReference type="SAM" id="Coils"/>
    </source>
</evidence>
<protein>
    <submittedName>
        <fullName evidence="13">Uncharacterized protein</fullName>
    </submittedName>
</protein>
<keyword evidence="14" id="KW-1185">Reference proteome</keyword>
<dbReference type="PRINTS" id="PR00452">
    <property type="entry name" value="SH3DOMAIN"/>
</dbReference>
<dbReference type="GO" id="GO:0004842">
    <property type="term" value="F:ubiquitin-protein transferase activity"/>
    <property type="evidence" value="ECO:0007669"/>
    <property type="project" value="InterPro"/>
</dbReference>